<dbReference type="AlphaFoldDB" id="A0A2I0WH54"/>
<name>A0A2I0WH54_9ASPA</name>
<organism evidence="1 2">
    <name type="scientific">Dendrobium catenatum</name>
    <dbReference type="NCBI Taxonomy" id="906689"/>
    <lineage>
        <taxon>Eukaryota</taxon>
        <taxon>Viridiplantae</taxon>
        <taxon>Streptophyta</taxon>
        <taxon>Embryophyta</taxon>
        <taxon>Tracheophyta</taxon>
        <taxon>Spermatophyta</taxon>
        <taxon>Magnoliopsida</taxon>
        <taxon>Liliopsida</taxon>
        <taxon>Asparagales</taxon>
        <taxon>Orchidaceae</taxon>
        <taxon>Epidendroideae</taxon>
        <taxon>Malaxideae</taxon>
        <taxon>Dendrobiinae</taxon>
        <taxon>Dendrobium</taxon>
    </lineage>
</organism>
<evidence type="ECO:0000313" key="2">
    <source>
        <dbReference type="Proteomes" id="UP000233837"/>
    </source>
</evidence>
<dbReference type="Proteomes" id="UP000233837">
    <property type="component" value="Unassembled WGS sequence"/>
</dbReference>
<proteinExistence type="predicted"/>
<dbReference type="EMBL" id="KZ502658">
    <property type="protein sequence ID" value="PKU75000.1"/>
    <property type="molecule type" value="Genomic_DNA"/>
</dbReference>
<protein>
    <submittedName>
        <fullName evidence="1">Uncharacterized protein</fullName>
    </submittedName>
</protein>
<reference evidence="1 2" key="2">
    <citation type="journal article" date="2017" name="Nature">
        <title>The Apostasia genome and the evolution of orchids.</title>
        <authorList>
            <person name="Zhang G.Q."/>
            <person name="Liu K.W."/>
            <person name="Li Z."/>
            <person name="Lohaus R."/>
            <person name="Hsiao Y.Y."/>
            <person name="Niu S.C."/>
            <person name="Wang J.Y."/>
            <person name="Lin Y.C."/>
            <person name="Xu Q."/>
            <person name="Chen L.J."/>
            <person name="Yoshida K."/>
            <person name="Fujiwara S."/>
            <person name="Wang Z.W."/>
            <person name="Zhang Y.Q."/>
            <person name="Mitsuda N."/>
            <person name="Wang M."/>
            <person name="Liu G.H."/>
            <person name="Pecoraro L."/>
            <person name="Huang H.X."/>
            <person name="Xiao X.J."/>
            <person name="Lin M."/>
            <person name="Wu X.Y."/>
            <person name="Wu W.L."/>
            <person name="Chen Y.Y."/>
            <person name="Chang S.B."/>
            <person name="Sakamoto S."/>
            <person name="Ohme-Takagi M."/>
            <person name="Yagi M."/>
            <person name="Zeng S.J."/>
            <person name="Shen C.Y."/>
            <person name="Yeh C.M."/>
            <person name="Luo Y.B."/>
            <person name="Tsai W.C."/>
            <person name="Van de Peer Y."/>
            <person name="Liu Z.J."/>
        </authorList>
    </citation>
    <scope>NUCLEOTIDE SEQUENCE [LARGE SCALE GENOMIC DNA]</scope>
    <source>
        <tissue evidence="1">The whole plant</tissue>
    </source>
</reference>
<reference evidence="1 2" key="1">
    <citation type="journal article" date="2016" name="Sci. Rep.">
        <title>The Dendrobium catenatum Lindl. genome sequence provides insights into polysaccharide synthase, floral development and adaptive evolution.</title>
        <authorList>
            <person name="Zhang G.Q."/>
            <person name="Xu Q."/>
            <person name="Bian C."/>
            <person name="Tsai W.C."/>
            <person name="Yeh C.M."/>
            <person name="Liu K.W."/>
            <person name="Yoshida K."/>
            <person name="Zhang L.S."/>
            <person name="Chang S.B."/>
            <person name="Chen F."/>
            <person name="Shi Y."/>
            <person name="Su Y.Y."/>
            <person name="Zhang Y.Q."/>
            <person name="Chen L.J."/>
            <person name="Yin Y."/>
            <person name="Lin M."/>
            <person name="Huang H."/>
            <person name="Deng H."/>
            <person name="Wang Z.W."/>
            <person name="Zhu S.L."/>
            <person name="Zhao X."/>
            <person name="Deng C."/>
            <person name="Niu S.C."/>
            <person name="Huang J."/>
            <person name="Wang M."/>
            <person name="Liu G.H."/>
            <person name="Yang H.J."/>
            <person name="Xiao X.J."/>
            <person name="Hsiao Y.Y."/>
            <person name="Wu W.L."/>
            <person name="Chen Y.Y."/>
            <person name="Mitsuda N."/>
            <person name="Ohme-Takagi M."/>
            <person name="Luo Y.B."/>
            <person name="Van de Peer Y."/>
            <person name="Liu Z.J."/>
        </authorList>
    </citation>
    <scope>NUCLEOTIDE SEQUENCE [LARGE SCALE GENOMIC DNA]</scope>
    <source>
        <tissue evidence="1">The whole plant</tissue>
    </source>
</reference>
<sequence length="55" mass="6026">MRPSASDGIPLSLSTRALSLSLIPISTSLQRRFSLPADRKKRLELADRESSCVVV</sequence>
<accession>A0A2I0WH54</accession>
<evidence type="ECO:0000313" key="1">
    <source>
        <dbReference type="EMBL" id="PKU75000.1"/>
    </source>
</evidence>
<gene>
    <name evidence="1" type="ORF">MA16_Dca022246</name>
</gene>
<keyword evidence="2" id="KW-1185">Reference proteome</keyword>